<dbReference type="Pfam" id="PF02721">
    <property type="entry name" value="DUF223"/>
    <property type="match status" value="1"/>
</dbReference>
<dbReference type="SUPFAM" id="SSF50249">
    <property type="entry name" value="Nucleic acid-binding proteins"/>
    <property type="match status" value="2"/>
</dbReference>
<comment type="similarity">
    <text evidence="1">Belongs to the replication factor A protein 1 family.</text>
</comment>
<organism evidence="9 10">
    <name type="scientific">Brassica carinata</name>
    <name type="common">Ethiopian mustard</name>
    <name type="synonym">Abyssinian cabbage</name>
    <dbReference type="NCBI Taxonomy" id="52824"/>
    <lineage>
        <taxon>Eukaryota</taxon>
        <taxon>Viridiplantae</taxon>
        <taxon>Streptophyta</taxon>
        <taxon>Embryophyta</taxon>
        <taxon>Tracheophyta</taxon>
        <taxon>Spermatophyta</taxon>
        <taxon>Magnoliopsida</taxon>
        <taxon>eudicotyledons</taxon>
        <taxon>Gunneridae</taxon>
        <taxon>Pentapetalae</taxon>
        <taxon>rosids</taxon>
        <taxon>malvids</taxon>
        <taxon>Brassicales</taxon>
        <taxon>Brassicaceae</taxon>
        <taxon>Brassiceae</taxon>
        <taxon>Brassica</taxon>
    </lineage>
</organism>
<dbReference type="AlphaFoldDB" id="A0A8X7UYN5"/>
<dbReference type="OrthoDB" id="642880at2759"/>
<feature type="domain" description="Replication protein A 70 kDa DNA-binding subunit B/D first OB fold" evidence="7">
    <location>
        <begin position="34"/>
        <end position="119"/>
    </location>
</feature>
<dbReference type="Gene3D" id="2.40.50.140">
    <property type="entry name" value="Nucleic acid-binding proteins"/>
    <property type="match status" value="2"/>
</dbReference>
<keyword evidence="4" id="KW-0862">Zinc</keyword>
<proteinExistence type="inferred from homology"/>
<dbReference type="PANTHER" id="PTHR47165">
    <property type="entry name" value="OS03G0429900 PROTEIN"/>
    <property type="match status" value="1"/>
</dbReference>
<dbReference type="CDD" id="cd04476">
    <property type="entry name" value="RPA1_DBD_C"/>
    <property type="match status" value="1"/>
</dbReference>
<feature type="compositionally biased region" description="Basic and acidic residues" evidence="6">
    <location>
        <begin position="471"/>
        <end position="480"/>
    </location>
</feature>
<dbReference type="GO" id="GO:0003677">
    <property type="term" value="F:DNA binding"/>
    <property type="evidence" value="ECO:0007669"/>
    <property type="project" value="UniProtKB-KW"/>
</dbReference>
<protein>
    <recommendedName>
        <fullName evidence="11">Replication factor A C-terminal domain-containing protein</fullName>
    </recommendedName>
</protein>
<dbReference type="EMBL" id="JAAMPC010000009">
    <property type="protein sequence ID" value="KAG2295649.1"/>
    <property type="molecule type" value="Genomic_DNA"/>
</dbReference>
<dbReference type="Proteomes" id="UP000886595">
    <property type="component" value="Unassembled WGS sequence"/>
</dbReference>
<dbReference type="CDD" id="cd04480">
    <property type="entry name" value="RPA1_DBD_A_like"/>
    <property type="match status" value="1"/>
</dbReference>
<evidence type="ECO:0000256" key="1">
    <source>
        <dbReference type="ARBA" id="ARBA00005690"/>
    </source>
</evidence>
<evidence type="ECO:0000256" key="5">
    <source>
        <dbReference type="ARBA" id="ARBA00023125"/>
    </source>
</evidence>
<name>A0A8X7UYN5_BRACI</name>
<evidence type="ECO:0008006" key="11">
    <source>
        <dbReference type="Google" id="ProtNLM"/>
    </source>
</evidence>
<evidence type="ECO:0000313" key="9">
    <source>
        <dbReference type="EMBL" id="KAG2295649.1"/>
    </source>
</evidence>
<feature type="region of interest" description="Disordered" evidence="6">
    <location>
        <begin position="449"/>
        <end position="480"/>
    </location>
</feature>
<keyword evidence="2" id="KW-0479">Metal-binding</keyword>
<dbReference type="InterPro" id="IPR012340">
    <property type="entry name" value="NA-bd_OB-fold"/>
</dbReference>
<gene>
    <name evidence="9" type="ORF">Bca52824_042318</name>
</gene>
<evidence type="ECO:0000256" key="4">
    <source>
        <dbReference type="ARBA" id="ARBA00022833"/>
    </source>
</evidence>
<reference evidence="9 10" key="1">
    <citation type="submission" date="2020-02" db="EMBL/GenBank/DDBJ databases">
        <authorList>
            <person name="Ma Q."/>
            <person name="Huang Y."/>
            <person name="Song X."/>
            <person name="Pei D."/>
        </authorList>
    </citation>
    <scope>NUCLEOTIDE SEQUENCE [LARGE SCALE GENOMIC DNA]</scope>
    <source>
        <strain evidence="9">Sxm20200214</strain>
        <tissue evidence="9">Leaf</tissue>
    </source>
</reference>
<evidence type="ECO:0000256" key="3">
    <source>
        <dbReference type="ARBA" id="ARBA00022771"/>
    </source>
</evidence>
<sequence length="480" mass="53364">MATKANGKSPVSSASEEKMMLFKDISLGPHETQLRFRLIHFWEAWNPIKKTIIGLEMILIDEQGTVIQGFISPGRIDKYLSEMKPGSVYKLDNFYGTSNKTNYRVSEHAVTVSFSWNSKLSVLHDSTTPFDEDRFRFRSYEDFAANCDLKGDLYDVVGHMKLVNGQSLIEPPVLDEVETAKKRHLLVHVQSHDGPVMKLYLWDQAARDFCKKFKTHENKPTVLLVTTVSEEYFCADLNVLHTLGSNPEIAEQLDAEVVTKREPMTIKELFSYIKQESAQRLFECTATIDDVVHGSPWYYISCSGCHTKATKGPTSLMCGKCGKVNIVGVPQYRAKISVYDNSDQAVFVLLGDAGRELTGRHASELVSSYFEVNGDQGVEHEVPVPEALISTIGQRHKFCVKVTEHNLSGKARSLTVTKILSLDTSPATDAPEGIQNNASLEEAVGIANKESQTASSLGDEGSKRTVPLLTRDSKTQKCGD</sequence>
<keyword evidence="3" id="KW-0863">Zinc-finger</keyword>
<feature type="domain" description="Replication factor A C-terminal" evidence="8">
    <location>
        <begin position="282"/>
        <end position="425"/>
    </location>
</feature>
<evidence type="ECO:0000313" key="10">
    <source>
        <dbReference type="Proteomes" id="UP000886595"/>
    </source>
</evidence>
<dbReference type="PANTHER" id="PTHR47165:SF4">
    <property type="entry name" value="OS03G0429900 PROTEIN"/>
    <property type="match status" value="1"/>
</dbReference>
<accession>A0A8X7UYN5</accession>
<evidence type="ECO:0000256" key="6">
    <source>
        <dbReference type="SAM" id="MobiDB-lite"/>
    </source>
</evidence>
<evidence type="ECO:0000259" key="8">
    <source>
        <dbReference type="Pfam" id="PF08646"/>
    </source>
</evidence>
<keyword evidence="5" id="KW-0238">DNA-binding</keyword>
<evidence type="ECO:0000259" key="7">
    <source>
        <dbReference type="Pfam" id="PF02721"/>
    </source>
</evidence>
<dbReference type="InterPro" id="IPR047192">
    <property type="entry name" value="Euk_RPA1_DBD_C"/>
</dbReference>
<dbReference type="InterPro" id="IPR003871">
    <property type="entry name" value="RFA1B/D_OB_1st"/>
</dbReference>
<dbReference type="InterPro" id="IPR013955">
    <property type="entry name" value="Rep_factor-A_C"/>
</dbReference>
<keyword evidence="10" id="KW-1185">Reference proteome</keyword>
<dbReference type="Pfam" id="PF08646">
    <property type="entry name" value="Rep_fac-A_C"/>
    <property type="match status" value="1"/>
</dbReference>
<comment type="caution">
    <text evidence="9">The sequence shown here is derived from an EMBL/GenBank/DDBJ whole genome shotgun (WGS) entry which is preliminary data.</text>
</comment>
<evidence type="ECO:0000256" key="2">
    <source>
        <dbReference type="ARBA" id="ARBA00022723"/>
    </source>
</evidence>
<dbReference type="GO" id="GO:0008270">
    <property type="term" value="F:zinc ion binding"/>
    <property type="evidence" value="ECO:0007669"/>
    <property type="project" value="UniProtKB-KW"/>
</dbReference>